<proteinExistence type="predicted"/>
<feature type="transmembrane region" description="Helical" evidence="1">
    <location>
        <begin position="107"/>
        <end position="128"/>
    </location>
</feature>
<feature type="transmembrane region" description="Helical" evidence="1">
    <location>
        <begin position="6"/>
        <end position="25"/>
    </location>
</feature>
<dbReference type="EMBL" id="LJGP01000036">
    <property type="protein sequence ID" value="KWU03222.1"/>
    <property type="molecule type" value="Genomic_DNA"/>
</dbReference>
<gene>
    <name evidence="2" type="ORF">AEL95_08220</name>
</gene>
<evidence type="ECO:0000256" key="1">
    <source>
        <dbReference type="SAM" id="Phobius"/>
    </source>
</evidence>
<dbReference type="AlphaFoldDB" id="A0A109DD52"/>
<keyword evidence="1" id="KW-1133">Transmembrane helix</keyword>
<dbReference type="PATRIC" id="fig|47770.28.peg.1118"/>
<protein>
    <submittedName>
        <fullName evidence="2">Uncharacterized protein</fullName>
    </submittedName>
</protein>
<name>A0A109DD52_9LACO</name>
<evidence type="ECO:0000313" key="2">
    <source>
        <dbReference type="EMBL" id="KWU03222.1"/>
    </source>
</evidence>
<feature type="transmembrane region" description="Helical" evidence="1">
    <location>
        <begin position="237"/>
        <end position="260"/>
    </location>
</feature>
<sequence>MKHILYALNGTFLMLLVPALFVLALRQLSHEANQKLVNTFGFNSQIIVGGLGIIVHELSHLIMAIIFGHHINAVSLLRIPSNTNDMSLGYVKHTWSPTSTYQKVGNAFIGIAPVLGCTLLIYIIMRTLNTPISLAQNQLTTQLLSNGNALNWNFLTHSWIYIFELFQLNFDSIWHSIVALLLVISLCFGGFDLSEADISSGKYAFLGLIGITFIMLLLVSFLGFHVALLPFLVNITVWIYLVFIISIVILAIINLIMYILNIIL</sequence>
<accession>A0A109DD52</accession>
<dbReference type="Proteomes" id="UP000067598">
    <property type="component" value="Unassembled WGS sequence"/>
</dbReference>
<organism evidence="2 3">
    <name type="scientific">Lactobacillus crispatus</name>
    <dbReference type="NCBI Taxonomy" id="47770"/>
    <lineage>
        <taxon>Bacteria</taxon>
        <taxon>Bacillati</taxon>
        <taxon>Bacillota</taxon>
        <taxon>Bacilli</taxon>
        <taxon>Lactobacillales</taxon>
        <taxon>Lactobacillaceae</taxon>
        <taxon>Lactobacillus</taxon>
    </lineage>
</organism>
<reference evidence="2 3" key="1">
    <citation type="journal article" date="2016" name="Microbiology (Mosc.)">
        <title>Comparison of Lactobacillus crispatus isolates from Lactobacillus-dominated vaginal microbiomes with isolates from microbiomes containing bacterial vaginosis-associated bacteria.</title>
        <authorList>
            <person name="Abdelmaksoud A.A."/>
            <person name="Koparde V.N."/>
            <person name="Sheth N.U."/>
            <person name="Serrano M.G."/>
            <person name="Glascock A.L."/>
            <person name="Fettweis J.M."/>
            <person name="Strauss Iii J.F."/>
            <person name="Buck G.A."/>
            <person name="Jefferson K.K."/>
        </authorList>
    </citation>
    <scope>NUCLEOTIDE SEQUENCE [LARGE SCALE GENOMIC DNA]</scope>
    <source>
        <strain evidence="2 3">VMC3</strain>
    </source>
</reference>
<feature type="transmembrane region" description="Helical" evidence="1">
    <location>
        <begin position="46"/>
        <end position="67"/>
    </location>
</feature>
<feature type="transmembrane region" description="Helical" evidence="1">
    <location>
        <begin position="172"/>
        <end position="191"/>
    </location>
</feature>
<keyword evidence="1" id="KW-0812">Transmembrane</keyword>
<evidence type="ECO:0000313" key="3">
    <source>
        <dbReference type="Proteomes" id="UP000067598"/>
    </source>
</evidence>
<comment type="caution">
    <text evidence="2">The sequence shown here is derived from an EMBL/GenBank/DDBJ whole genome shotgun (WGS) entry which is preliminary data.</text>
</comment>
<feature type="transmembrane region" description="Helical" evidence="1">
    <location>
        <begin position="203"/>
        <end position="231"/>
    </location>
</feature>
<keyword evidence="1" id="KW-0472">Membrane</keyword>